<sequence>MRVTQMLTQEIAAEIVKQTMIRLNRNINIMNDHGIIIASGNPERMNTIHDGAMEVLKTGKTVIIHDKDLVKWESSLPGINLPIHFNQKIIGVIGITGNPEEIMEFGELVKMITEMMLQQAFTAEQIEWQQKTKDHIFDDLLQDTLNEKSIQQRLELVGISLQPPFQVSVIETNKPELKRIDFTHWVEGIFNKKHTLIGFLGVNQQFILSSGIPDTKVKDNLLKLIAKGQLKGIDTKIGMGTSVTELTGIPHTYQESISSLTLGEPDQSLTAFKEIETKALLQKLDENSQQQYYGRILSGLSEKLIDTLEQFFANNLNLGECAKKMYIHRNSLIYRIKKIKEITGYNPQKTNDVITLQLAIWLRKMHKK</sequence>
<reference evidence="5 6" key="1">
    <citation type="journal article" date="2010" name="Int. J. Syst. Evol. Microbiol.">
        <title>Bacillus horneckiae sp. nov., isolated from a spacecraft-assembly clean room.</title>
        <authorList>
            <person name="Vaishampayan P."/>
            <person name="Probst A."/>
            <person name="Krishnamurthi S."/>
            <person name="Ghosh S."/>
            <person name="Osman S."/>
            <person name="McDowall A."/>
            <person name="Ruckmani A."/>
            <person name="Mayilraj S."/>
            <person name="Venkateswaran K."/>
        </authorList>
    </citation>
    <scope>NUCLEOTIDE SEQUENCE [LARGE SCALE GENOMIC DNA]</scope>
    <source>
        <strain evidence="6">1PO1SC</strain>
    </source>
</reference>
<dbReference type="Gene3D" id="1.10.10.2840">
    <property type="entry name" value="PucR C-terminal helix-turn-helix domain"/>
    <property type="match status" value="1"/>
</dbReference>
<proteinExistence type="inferred from homology"/>
<dbReference type="InterPro" id="IPR051448">
    <property type="entry name" value="CdaR-like_regulators"/>
</dbReference>
<dbReference type="InterPro" id="IPR042070">
    <property type="entry name" value="PucR_C-HTH_sf"/>
</dbReference>
<evidence type="ECO:0000313" key="5">
    <source>
        <dbReference type="EMBL" id="PKG29507.1"/>
    </source>
</evidence>
<evidence type="ECO:0008006" key="7">
    <source>
        <dbReference type="Google" id="ProtNLM"/>
    </source>
</evidence>
<organism evidence="5 6">
    <name type="scientific">Cytobacillus horneckiae</name>
    <dbReference type="NCBI Taxonomy" id="549687"/>
    <lineage>
        <taxon>Bacteria</taxon>
        <taxon>Bacillati</taxon>
        <taxon>Bacillota</taxon>
        <taxon>Bacilli</taxon>
        <taxon>Bacillales</taxon>
        <taxon>Bacillaceae</taxon>
        <taxon>Cytobacillus</taxon>
    </lineage>
</organism>
<dbReference type="Pfam" id="PF05651">
    <property type="entry name" value="Diacid_rec"/>
    <property type="match status" value="1"/>
</dbReference>
<gene>
    <name evidence="5" type="ORF">CWS20_08280</name>
</gene>
<evidence type="ECO:0000256" key="1">
    <source>
        <dbReference type="ARBA" id="ARBA00006754"/>
    </source>
</evidence>
<dbReference type="AlphaFoldDB" id="A0A2N0ZJ26"/>
<protein>
    <recommendedName>
        <fullName evidence="7">Transcriptional regulator</fullName>
    </recommendedName>
</protein>
<comment type="caution">
    <text evidence="5">The sequence shown here is derived from an EMBL/GenBank/DDBJ whole genome shotgun (WGS) entry which is preliminary data.</text>
</comment>
<dbReference type="PANTHER" id="PTHR33744:SF15">
    <property type="entry name" value="CARBOHYDRATE DIACID REGULATOR"/>
    <property type="match status" value="1"/>
</dbReference>
<dbReference type="Proteomes" id="UP000233343">
    <property type="component" value="Unassembled WGS sequence"/>
</dbReference>
<feature type="domain" description="CdaR GGDEF-like" evidence="4">
    <location>
        <begin position="147"/>
        <end position="258"/>
    </location>
</feature>
<dbReference type="InterPro" id="IPR041522">
    <property type="entry name" value="CdaR_GGDEF"/>
</dbReference>
<evidence type="ECO:0000313" key="6">
    <source>
        <dbReference type="Proteomes" id="UP000233343"/>
    </source>
</evidence>
<keyword evidence="6" id="KW-1185">Reference proteome</keyword>
<evidence type="ECO:0000259" key="4">
    <source>
        <dbReference type="Pfam" id="PF17853"/>
    </source>
</evidence>
<feature type="domain" description="PucR C-terminal helix-turn-helix" evidence="3">
    <location>
        <begin position="304"/>
        <end position="360"/>
    </location>
</feature>
<feature type="domain" description="Putative sugar diacid recognition" evidence="2">
    <location>
        <begin position="7"/>
        <end position="139"/>
    </location>
</feature>
<dbReference type="Pfam" id="PF13556">
    <property type="entry name" value="HTH_30"/>
    <property type="match status" value="1"/>
</dbReference>
<evidence type="ECO:0000259" key="3">
    <source>
        <dbReference type="Pfam" id="PF13556"/>
    </source>
</evidence>
<dbReference type="InterPro" id="IPR008599">
    <property type="entry name" value="Diacid_rec"/>
</dbReference>
<dbReference type="PANTHER" id="PTHR33744">
    <property type="entry name" value="CARBOHYDRATE DIACID REGULATOR"/>
    <property type="match status" value="1"/>
</dbReference>
<dbReference type="EMBL" id="PISD01000015">
    <property type="protein sequence ID" value="PKG29507.1"/>
    <property type="molecule type" value="Genomic_DNA"/>
</dbReference>
<dbReference type="Pfam" id="PF17853">
    <property type="entry name" value="GGDEF_2"/>
    <property type="match status" value="1"/>
</dbReference>
<comment type="similarity">
    <text evidence="1">Belongs to the CdaR family.</text>
</comment>
<dbReference type="InterPro" id="IPR025736">
    <property type="entry name" value="PucR_C-HTH_dom"/>
</dbReference>
<accession>A0A2N0ZJ26</accession>
<name>A0A2N0ZJ26_9BACI</name>
<evidence type="ECO:0000259" key="2">
    <source>
        <dbReference type="Pfam" id="PF05651"/>
    </source>
</evidence>